<organism evidence="2 3">
    <name type="scientific">Apiospora arundinis</name>
    <dbReference type="NCBI Taxonomy" id="335852"/>
    <lineage>
        <taxon>Eukaryota</taxon>
        <taxon>Fungi</taxon>
        <taxon>Dikarya</taxon>
        <taxon>Ascomycota</taxon>
        <taxon>Pezizomycotina</taxon>
        <taxon>Sordariomycetes</taxon>
        <taxon>Xylariomycetidae</taxon>
        <taxon>Amphisphaeriales</taxon>
        <taxon>Apiosporaceae</taxon>
        <taxon>Apiospora</taxon>
    </lineage>
</organism>
<accession>A0ABR2II20</accession>
<name>A0ABR2II20_9PEZI</name>
<gene>
    <name evidence="2" type="ORF">PGQ11_009439</name>
</gene>
<proteinExistence type="predicted"/>
<dbReference type="Proteomes" id="UP001390339">
    <property type="component" value="Unassembled WGS sequence"/>
</dbReference>
<sequence length="107" mass="11522">MYPRATPSGAGRSQKRDEWVDKLFDVVVSTVRPVASGCWIGGTLKPGGGNDGSDADTSARGVAPDSVELSAALISEMTEDPNRLTTDSMTLSLRKFKNYAVRESLWD</sequence>
<comment type="caution">
    <text evidence="2">The sequence shown here is derived from an EMBL/GenBank/DDBJ whole genome shotgun (WGS) entry which is preliminary data.</text>
</comment>
<protein>
    <submittedName>
        <fullName evidence="2">Uncharacterized protein</fullName>
    </submittedName>
</protein>
<keyword evidence="3" id="KW-1185">Reference proteome</keyword>
<evidence type="ECO:0000313" key="3">
    <source>
        <dbReference type="Proteomes" id="UP001390339"/>
    </source>
</evidence>
<evidence type="ECO:0000256" key="1">
    <source>
        <dbReference type="SAM" id="MobiDB-lite"/>
    </source>
</evidence>
<evidence type="ECO:0000313" key="2">
    <source>
        <dbReference type="EMBL" id="KAK8863204.1"/>
    </source>
</evidence>
<feature type="region of interest" description="Disordered" evidence="1">
    <location>
        <begin position="42"/>
        <end position="61"/>
    </location>
</feature>
<dbReference type="EMBL" id="JAPCWZ010000005">
    <property type="protein sequence ID" value="KAK8863204.1"/>
    <property type="molecule type" value="Genomic_DNA"/>
</dbReference>
<reference evidence="2 3" key="1">
    <citation type="journal article" date="2024" name="IMA Fungus">
        <title>Apiospora arundinis, a panoply of carbohydrate-active enzymes and secondary metabolites.</title>
        <authorList>
            <person name="Sorensen T."/>
            <person name="Petersen C."/>
            <person name="Muurmann A.T."/>
            <person name="Christiansen J.V."/>
            <person name="Brundto M.L."/>
            <person name="Overgaard C.K."/>
            <person name="Boysen A.T."/>
            <person name="Wollenberg R.D."/>
            <person name="Larsen T.O."/>
            <person name="Sorensen J.L."/>
            <person name="Nielsen K.L."/>
            <person name="Sondergaard T.E."/>
        </authorList>
    </citation>
    <scope>NUCLEOTIDE SEQUENCE [LARGE SCALE GENOMIC DNA]</scope>
    <source>
        <strain evidence="2 3">AAU 773</strain>
    </source>
</reference>